<organism evidence="2 3">
    <name type="scientific">Solanum commersonii</name>
    <name type="common">Commerson's wild potato</name>
    <name type="synonym">Commerson's nightshade</name>
    <dbReference type="NCBI Taxonomy" id="4109"/>
    <lineage>
        <taxon>Eukaryota</taxon>
        <taxon>Viridiplantae</taxon>
        <taxon>Streptophyta</taxon>
        <taxon>Embryophyta</taxon>
        <taxon>Tracheophyta</taxon>
        <taxon>Spermatophyta</taxon>
        <taxon>Magnoliopsida</taxon>
        <taxon>eudicotyledons</taxon>
        <taxon>Gunneridae</taxon>
        <taxon>Pentapetalae</taxon>
        <taxon>asterids</taxon>
        <taxon>lamiids</taxon>
        <taxon>Solanales</taxon>
        <taxon>Solanaceae</taxon>
        <taxon>Solanoideae</taxon>
        <taxon>Solaneae</taxon>
        <taxon>Solanum</taxon>
    </lineage>
</organism>
<feature type="region of interest" description="Disordered" evidence="1">
    <location>
        <begin position="1"/>
        <end position="52"/>
    </location>
</feature>
<dbReference type="EMBL" id="JACXVP010000002">
    <property type="protein sequence ID" value="KAG5619968.1"/>
    <property type="molecule type" value="Genomic_DNA"/>
</dbReference>
<evidence type="ECO:0000313" key="2">
    <source>
        <dbReference type="EMBL" id="KAG5619968.1"/>
    </source>
</evidence>
<evidence type="ECO:0000256" key="1">
    <source>
        <dbReference type="SAM" id="MobiDB-lite"/>
    </source>
</evidence>
<evidence type="ECO:0000313" key="3">
    <source>
        <dbReference type="Proteomes" id="UP000824120"/>
    </source>
</evidence>
<comment type="caution">
    <text evidence="2">The sequence shown here is derived from an EMBL/GenBank/DDBJ whole genome shotgun (WGS) entry which is preliminary data.</text>
</comment>
<reference evidence="2 3" key="1">
    <citation type="submission" date="2020-09" db="EMBL/GenBank/DDBJ databases">
        <title>De no assembly of potato wild relative species, Solanum commersonii.</title>
        <authorList>
            <person name="Cho K."/>
        </authorList>
    </citation>
    <scope>NUCLEOTIDE SEQUENCE [LARGE SCALE GENOMIC DNA]</scope>
    <source>
        <strain evidence="2">LZ3.2</strain>
        <tissue evidence="2">Leaf</tissue>
    </source>
</reference>
<keyword evidence="3" id="KW-1185">Reference proteome</keyword>
<name>A0A9J6A6G4_SOLCO</name>
<feature type="compositionally biased region" description="Basic and acidic residues" evidence="1">
    <location>
        <begin position="7"/>
        <end position="19"/>
    </location>
</feature>
<sequence>MKMVGGSKEEGKKWNEKTKFQWGLSGSKSQLNEEVGQEREQEVRKDTAEKRDKIKVRYSSSNPLVGCKSHGEGSNTSQLDEKTIGVETVVFKGLDEVMSNLIELEEVNKEGLTNLELKLIEALSSFHKEFEALKAHVDETTIAGVVGHVIVRETHIEAPKSK</sequence>
<proteinExistence type="predicted"/>
<dbReference type="Proteomes" id="UP000824120">
    <property type="component" value="Chromosome 2"/>
</dbReference>
<feature type="compositionally biased region" description="Basic and acidic residues" evidence="1">
    <location>
        <begin position="36"/>
        <end position="52"/>
    </location>
</feature>
<gene>
    <name evidence="2" type="ORF">H5410_005186</name>
</gene>
<accession>A0A9J6A6G4</accession>
<protein>
    <submittedName>
        <fullName evidence="2">Uncharacterized protein</fullName>
    </submittedName>
</protein>
<dbReference type="OrthoDB" id="1939491at2759"/>
<dbReference type="AlphaFoldDB" id="A0A9J6A6G4"/>